<dbReference type="STRING" id="679200.HMPREF9333_01315"/>
<keyword evidence="1" id="KW-0812">Transmembrane</keyword>
<keyword evidence="4" id="KW-1185">Reference proteome</keyword>
<dbReference type="eggNOG" id="COG4961">
    <property type="taxonomic scope" value="Bacteria"/>
</dbReference>
<feature type="domain" description="Putative Flp pilus-assembly TadG-like N-terminal" evidence="2">
    <location>
        <begin position="14"/>
        <end position="51"/>
    </location>
</feature>
<proteinExistence type="predicted"/>
<feature type="transmembrane region" description="Helical" evidence="1">
    <location>
        <begin position="16"/>
        <end position="35"/>
    </location>
</feature>
<accession>G5GIC5</accession>
<evidence type="ECO:0000313" key="4">
    <source>
        <dbReference type="Proteomes" id="UP000003011"/>
    </source>
</evidence>
<evidence type="ECO:0000256" key="1">
    <source>
        <dbReference type="SAM" id="Phobius"/>
    </source>
</evidence>
<dbReference type="OrthoDB" id="9553832at2"/>
<sequence>MRHFLKKIFNKEDGNIIIIFAFSIVVLTGFIGLAVDLGMIYMKRNELENLCQMVKADKLDNADMIRYADNPGATSYNVLSENLSRNNFNGTLTLYFQEYESADNSRKIRTKAVLETRQDCYFLRLFGIRDVGLHADTSGEEVYGDSQNEGISRIWRPAANATTYNGSYKGSAPGSYTFVPGDKPSKW</sequence>
<protein>
    <recommendedName>
        <fullName evidence="2">Putative Flp pilus-assembly TadG-like N-terminal domain-containing protein</fullName>
    </recommendedName>
</protein>
<evidence type="ECO:0000259" key="2">
    <source>
        <dbReference type="Pfam" id="PF13400"/>
    </source>
</evidence>
<dbReference type="AlphaFoldDB" id="G5GIC5"/>
<comment type="caution">
    <text evidence="3">The sequence shown here is derived from an EMBL/GenBank/DDBJ whole genome shotgun (WGS) entry which is preliminary data.</text>
</comment>
<keyword evidence="1" id="KW-0472">Membrane</keyword>
<keyword evidence="1" id="KW-1133">Transmembrane helix</keyword>
<name>G5GIC5_9FIRM</name>
<dbReference type="HOGENOM" id="CLU_1440408_0_0_9"/>
<dbReference type="Proteomes" id="UP000003011">
    <property type="component" value="Unassembled WGS sequence"/>
</dbReference>
<dbReference type="InterPro" id="IPR028087">
    <property type="entry name" value="Tad_N"/>
</dbReference>
<dbReference type="EMBL" id="ACZL01000021">
    <property type="protein sequence ID" value="EHI55600.1"/>
    <property type="molecule type" value="Genomic_DNA"/>
</dbReference>
<gene>
    <name evidence="3" type="ORF">HMPREF9333_01315</name>
</gene>
<evidence type="ECO:0000313" key="3">
    <source>
        <dbReference type="EMBL" id="EHI55600.1"/>
    </source>
</evidence>
<organism evidence="3 4">
    <name type="scientific">Johnsonella ignava ATCC 51276</name>
    <dbReference type="NCBI Taxonomy" id="679200"/>
    <lineage>
        <taxon>Bacteria</taxon>
        <taxon>Bacillati</taxon>
        <taxon>Bacillota</taxon>
        <taxon>Clostridia</taxon>
        <taxon>Lachnospirales</taxon>
        <taxon>Lachnospiraceae</taxon>
        <taxon>Johnsonella</taxon>
    </lineage>
</organism>
<reference evidence="3 4" key="1">
    <citation type="submission" date="2011-08" db="EMBL/GenBank/DDBJ databases">
        <title>The Genome Sequence of Johnsonella ignava ATCC 51276.</title>
        <authorList>
            <consortium name="The Broad Institute Genome Sequencing Platform"/>
            <person name="Earl A."/>
            <person name="Ward D."/>
            <person name="Feldgarden M."/>
            <person name="Gevers D."/>
            <person name="Izard J."/>
            <person name="Blanton J.M."/>
            <person name="Baranova O.V."/>
            <person name="Dewhirst F.E."/>
            <person name="Young S.K."/>
            <person name="Zeng Q."/>
            <person name="Gargeya S."/>
            <person name="Fitzgerald M."/>
            <person name="Haas B."/>
            <person name="Abouelleil A."/>
            <person name="Alvarado L."/>
            <person name="Arachchi H.M."/>
            <person name="Berlin A."/>
            <person name="Brown A."/>
            <person name="Chapman S.B."/>
            <person name="Chen Z."/>
            <person name="Dunbar C."/>
            <person name="Freedman E."/>
            <person name="Gearin G."/>
            <person name="Gellesch M."/>
            <person name="Goldberg J."/>
            <person name="Griggs A."/>
            <person name="Gujja S."/>
            <person name="Heiman D."/>
            <person name="Howarth C."/>
            <person name="Larson L."/>
            <person name="Lui A."/>
            <person name="MacDonald P.J.P."/>
            <person name="Montmayeur A."/>
            <person name="Murphy C."/>
            <person name="Neiman D."/>
            <person name="Pearson M."/>
            <person name="Priest M."/>
            <person name="Roberts A."/>
            <person name="Saif S."/>
            <person name="Shea T."/>
            <person name="Shenoy N."/>
            <person name="Sisk P."/>
            <person name="Stolte C."/>
            <person name="Sykes S."/>
            <person name="Wortman J."/>
            <person name="Nusbaum C."/>
            <person name="Birren B."/>
        </authorList>
    </citation>
    <scope>NUCLEOTIDE SEQUENCE [LARGE SCALE GENOMIC DNA]</scope>
    <source>
        <strain evidence="3 4">ATCC 51276</strain>
    </source>
</reference>
<dbReference type="Pfam" id="PF13400">
    <property type="entry name" value="Tad"/>
    <property type="match status" value="1"/>
</dbReference>